<dbReference type="InterPro" id="IPR036397">
    <property type="entry name" value="RNaseH_sf"/>
</dbReference>
<dbReference type="STRING" id="105785.A0A2J7RKE2"/>
<sequence>RMKFQYGDACLSQQQVYEWSRKFANGVTSMEDAPRPGQAHRVVTPENTAAVEAIVRENRRVTLNETAASLNISHGSAHHIVHDVLQFHKVSARWVPRQLTPEFKDRRIDACEELLWCFEREGDDFLARIVTGDETWVHFHQPEMKRASKEWSHSSSPKLKKFQTQPSAGKVMLTLFWDEKGVILEHYTPRGTTVTSASYSDLLKNHLQPAIKSKRCGLLSTGILLQHDNARPHTARTTVATISDLHFECLPHPAYSPDLASSDFHMSGPLKEAMGGKTFRSDEDACHAVHEWLCGLPKEFLSKGIHALCKGCRTCIEHGGDYVEK</sequence>
<dbReference type="OrthoDB" id="10017160at2759"/>
<dbReference type="Gene3D" id="3.30.420.10">
    <property type="entry name" value="Ribonuclease H-like superfamily/Ribonuclease H"/>
    <property type="match status" value="1"/>
</dbReference>
<reference evidence="1 2" key="1">
    <citation type="submission" date="2017-12" db="EMBL/GenBank/DDBJ databases">
        <title>Hemimetabolous genomes reveal molecular basis of termite eusociality.</title>
        <authorList>
            <person name="Harrison M.C."/>
            <person name="Jongepier E."/>
            <person name="Robertson H.M."/>
            <person name="Arning N."/>
            <person name="Bitard-Feildel T."/>
            <person name="Chao H."/>
            <person name="Childers C.P."/>
            <person name="Dinh H."/>
            <person name="Doddapaneni H."/>
            <person name="Dugan S."/>
            <person name="Gowin J."/>
            <person name="Greiner C."/>
            <person name="Han Y."/>
            <person name="Hu H."/>
            <person name="Hughes D.S.T."/>
            <person name="Huylmans A.-K."/>
            <person name="Kemena C."/>
            <person name="Kremer L.P.M."/>
            <person name="Lee S.L."/>
            <person name="Lopez-Ezquerra A."/>
            <person name="Mallet L."/>
            <person name="Monroy-Kuhn J.M."/>
            <person name="Moser A."/>
            <person name="Murali S.C."/>
            <person name="Muzny D.M."/>
            <person name="Otani S."/>
            <person name="Piulachs M.-D."/>
            <person name="Poelchau M."/>
            <person name="Qu J."/>
            <person name="Schaub F."/>
            <person name="Wada-Katsumata A."/>
            <person name="Worley K.C."/>
            <person name="Xie Q."/>
            <person name="Ylla G."/>
            <person name="Poulsen M."/>
            <person name="Gibbs R.A."/>
            <person name="Schal C."/>
            <person name="Richards S."/>
            <person name="Belles X."/>
            <person name="Korb J."/>
            <person name="Bornberg-Bauer E."/>
        </authorList>
    </citation>
    <scope>NUCLEOTIDE SEQUENCE [LARGE SCALE GENOMIC DNA]</scope>
    <source>
        <tissue evidence="1">Whole body</tissue>
    </source>
</reference>
<gene>
    <name evidence="1" type="ORF">B7P43_G18207</name>
</gene>
<dbReference type="InterPro" id="IPR001888">
    <property type="entry name" value="Transposase_1"/>
</dbReference>
<comment type="caution">
    <text evidence="1">The sequence shown here is derived from an EMBL/GenBank/DDBJ whole genome shotgun (WGS) entry which is preliminary data.</text>
</comment>
<dbReference type="EMBL" id="NEVH01002882">
    <property type="protein sequence ID" value="PNF41308.1"/>
    <property type="molecule type" value="Genomic_DNA"/>
</dbReference>
<name>A0A2J7RKE2_9NEOP</name>
<dbReference type="GO" id="GO:0003676">
    <property type="term" value="F:nucleic acid binding"/>
    <property type="evidence" value="ECO:0007669"/>
    <property type="project" value="InterPro"/>
</dbReference>
<dbReference type="AlphaFoldDB" id="A0A2J7RKE2"/>
<dbReference type="Pfam" id="PF01359">
    <property type="entry name" value="Transposase_1"/>
    <property type="match status" value="1"/>
</dbReference>
<dbReference type="PANTHER" id="PTHR46060">
    <property type="entry name" value="MARINER MOS1 TRANSPOSASE-LIKE PROTEIN"/>
    <property type="match status" value="1"/>
</dbReference>
<evidence type="ECO:0000313" key="1">
    <source>
        <dbReference type="EMBL" id="PNF41308.1"/>
    </source>
</evidence>
<evidence type="ECO:0000313" key="2">
    <source>
        <dbReference type="Proteomes" id="UP000235965"/>
    </source>
</evidence>
<organism evidence="1 2">
    <name type="scientific">Cryptotermes secundus</name>
    <dbReference type="NCBI Taxonomy" id="105785"/>
    <lineage>
        <taxon>Eukaryota</taxon>
        <taxon>Metazoa</taxon>
        <taxon>Ecdysozoa</taxon>
        <taxon>Arthropoda</taxon>
        <taxon>Hexapoda</taxon>
        <taxon>Insecta</taxon>
        <taxon>Pterygota</taxon>
        <taxon>Neoptera</taxon>
        <taxon>Polyneoptera</taxon>
        <taxon>Dictyoptera</taxon>
        <taxon>Blattodea</taxon>
        <taxon>Blattoidea</taxon>
        <taxon>Termitoidae</taxon>
        <taxon>Kalotermitidae</taxon>
        <taxon>Cryptotermitinae</taxon>
        <taxon>Cryptotermes</taxon>
    </lineage>
</organism>
<accession>A0A2J7RKE2</accession>
<feature type="non-terminal residue" evidence="1">
    <location>
        <position position="1"/>
    </location>
</feature>
<dbReference type="Proteomes" id="UP000235965">
    <property type="component" value="Unassembled WGS sequence"/>
</dbReference>
<proteinExistence type="predicted"/>
<dbReference type="InterPro" id="IPR052709">
    <property type="entry name" value="Transposase-MT_Hybrid"/>
</dbReference>
<protein>
    <submittedName>
        <fullName evidence="1">Mariner Mos1 transposase</fullName>
    </submittedName>
</protein>
<keyword evidence="2" id="KW-1185">Reference proteome</keyword>
<dbReference type="PANTHER" id="PTHR46060:SF1">
    <property type="entry name" value="MARINER MOS1 TRANSPOSASE-LIKE PROTEIN"/>
    <property type="match status" value="1"/>
</dbReference>
<dbReference type="InParanoid" id="A0A2J7RKE2"/>